<evidence type="ECO:0000256" key="3">
    <source>
        <dbReference type="ARBA" id="ARBA00022989"/>
    </source>
</evidence>
<organism evidence="7 8">
    <name type="scientific">Duganella aquatilis</name>
    <dbReference type="NCBI Taxonomy" id="2666082"/>
    <lineage>
        <taxon>Bacteria</taxon>
        <taxon>Pseudomonadati</taxon>
        <taxon>Pseudomonadota</taxon>
        <taxon>Betaproteobacteria</taxon>
        <taxon>Burkholderiales</taxon>
        <taxon>Oxalobacteraceae</taxon>
        <taxon>Telluria group</taxon>
        <taxon>Duganella</taxon>
    </lineage>
</organism>
<sequence>MKLARTYLLLAILATLFNIAVQDLSTRVYAGPYDLALAAVAGTAAGLVFKYVLDKRYIFRFKADNLGHDSRVFVLYATAGLVTTAVFWGFEFGFNYVFDSREGRYLGAALGLAIGYLCKYQLDKRYVFRAAAA</sequence>
<dbReference type="AlphaFoldDB" id="A0A844CWX6"/>
<evidence type="ECO:0000313" key="8">
    <source>
        <dbReference type="Proteomes" id="UP000439986"/>
    </source>
</evidence>
<proteinExistence type="predicted"/>
<keyword evidence="2 5" id="KW-0812">Transmembrane</keyword>
<name>A0A844CWX6_9BURK</name>
<keyword evidence="8" id="KW-1185">Reference proteome</keyword>
<feature type="transmembrane region" description="Helical" evidence="5">
    <location>
        <begin position="104"/>
        <end position="122"/>
    </location>
</feature>
<evidence type="ECO:0000256" key="1">
    <source>
        <dbReference type="ARBA" id="ARBA00004141"/>
    </source>
</evidence>
<evidence type="ECO:0000313" key="7">
    <source>
        <dbReference type="EMBL" id="MRW85297.1"/>
    </source>
</evidence>
<feature type="domain" description="GtrA/DPMS transmembrane" evidence="6">
    <location>
        <begin position="7"/>
        <end position="128"/>
    </location>
</feature>
<reference evidence="7 8" key="1">
    <citation type="submission" date="2019-11" db="EMBL/GenBank/DDBJ databases">
        <title>Novel species isolated from a subtropical stream in China.</title>
        <authorList>
            <person name="Lu H."/>
        </authorList>
    </citation>
    <scope>NUCLEOTIDE SEQUENCE [LARGE SCALE GENOMIC DNA]</scope>
    <source>
        <strain evidence="7 8">FT26W</strain>
    </source>
</reference>
<protein>
    <submittedName>
        <fullName evidence="7">GtrA family protein</fullName>
    </submittedName>
</protein>
<evidence type="ECO:0000259" key="6">
    <source>
        <dbReference type="Pfam" id="PF04138"/>
    </source>
</evidence>
<comment type="subcellular location">
    <subcellularLocation>
        <location evidence="1">Membrane</location>
        <topology evidence="1">Multi-pass membrane protein</topology>
    </subcellularLocation>
</comment>
<evidence type="ECO:0000256" key="2">
    <source>
        <dbReference type="ARBA" id="ARBA00022692"/>
    </source>
</evidence>
<evidence type="ECO:0000256" key="5">
    <source>
        <dbReference type="SAM" id="Phobius"/>
    </source>
</evidence>
<keyword evidence="3 5" id="KW-1133">Transmembrane helix</keyword>
<keyword evidence="4 5" id="KW-0472">Membrane</keyword>
<dbReference type="GO" id="GO:0000271">
    <property type="term" value="P:polysaccharide biosynthetic process"/>
    <property type="evidence" value="ECO:0007669"/>
    <property type="project" value="InterPro"/>
</dbReference>
<dbReference type="EMBL" id="WKJL01000009">
    <property type="protein sequence ID" value="MRW85297.1"/>
    <property type="molecule type" value="Genomic_DNA"/>
</dbReference>
<dbReference type="NCBIfam" id="NF037976">
    <property type="entry name" value="gtrA_1"/>
    <property type="match status" value="1"/>
</dbReference>
<accession>A0A844CWX6</accession>
<dbReference type="GO" id="GO:0016020">
    <property type="term" value="C:membrane"/>
    <property type="evidence" value="ECO:0007669"/>
    <property type="project" value="UniProtKB-SubCell"/>
</dbReference>
<dbReference type="Pfam" id="PF04138">
    <property type="entry name" value="GtrA_DPMS_TM"/>
    <property type="match status" value="1"/>
</dbReference>
<gene>
    <name evidence="7" type="ORF">GJ698_14525</name>
</gene>
<comment type="caution">
    <text evidence="7">The sequence shown here is derived from an EMBL/GenBank/DDBJ whole genome shotgun (WGS) entry which is preliminary data.</text>
</comment>
<dbReference type="InterPro" id="IPR007267">
    <property type="entry name" value="GtrA_DPMS_TM"/>
</dbReference>
<feature type="transmembrane region" description="Helical" evidence="5">
    <location>
        <begin position="32"/>
        <end position="53"/>
    </location>
</feature>
<evidence type="ECO:0000256" key="4">
    <source>
        <dbReference type="ARBA" id="ARBA00023136"/>
    </source>
</evidence>
<dbReference type="Proteomes" id="UP000439986">
    <property type="component" value="Unassembled WGS sequence"/>
</dbReference>
<feature type="transmembrane region" description="Helical" evidence="5">
    <location>
        <begin position="73"/>
        <end position="98"/>
    </location>
</feature>